<evidence type="ECO:0000313" key="4">
    <source>
        <dbReference type="Proteomes" id="UP000756530"/>
    </source>
</evidence>
<feature type="region of interest" description="Disordered" evidence="1">
    <location>
        <begin position="96"/>
        <end position="149"/>
    </location>
</feature>
<organism evidence="3 4">
    <name type="scientific">Maritimibacter dapengensis</name>
    <dbReference type="NCBI Taxonomy" id="2836868"/>
    <lineage>
        <taxon>Bacteria</taxon>
        <taxon>Pseudomonadati</taxon>
        <taxon>Pseudomonadota</taxon>
        <taxon>Alphaproteobacteria</taxon>
        <taxon>Rhodobacterales</taxon>
        <taxon>Roseobacteraceae</taxon>
        <taxon>Maritimibacter</taxon>
    </lineage>
</organism>
<keyword evidence="4" id="KW-1185">Reference proteome</keyword>
<feature type="transmembrane region" description="Helical" evidence="2">
    <location>
        <begin position="48"/>
        <end position="70"/>
    </location>
</feature>
<comment type="caution">
    <text evidence="3">The sequence shown here is derived from an EMBL/GenBank/DDBJ whole genome shotgun (WGS) entry which is preliminary data.</text>
</comment>
<evidence type="ECO:0000313" key="3">
    <source>
        <dbReference type="EMBL" id="MBV7377499.1"/>
    </source>
</evidence>
<keyword evidence="2" id="KW-1133">Transmembrane helix</keyword>
<dbReference type="InterPro" id="IPR043723">
    <property type="entry name" value="DUF5665"/>
</dbReference>
<dbReference type="EMBL" id="JAHUZE010000001">
    <property type="protein sequence ID" value="MBV7377499.1"/>
    <property type="molecule type" value="Genomic_DNA"/>
</dbReference>
<dbReference type="Pfam" id="PF18910">
    <property type="entry name" value="DUF5665"/>
    <property type="match status" value="1"/>
</dbReference>
<gene>
    <name evidence="3" type="ORF">KJP28_01075</name>
</gene>
<name>A0ABS6SX11_9RHOB</name>
<accession>A0ABS6SX11</accession>
<keyword evidence="2" id="KW-0812">Transmembrane</keyword>
<keyword evidence="2" id="KW-0472">Membrane</keyword>
<protein>
    <submittedName>
        <fullName evidence="3">Uncharacterized protein</fullName>
    </submittedName>
</protein>
<proteinExistence type="predicted"/>
<evidence type="ECO:0000256" key="1">
    <source>
        <dbReference type="SAM" id="MobiDB-lite"/>
    </source>
</evidence>
<sequence>MSDESQSTDLADEVRALRAEVGKLNNHRYILLHDSVVKLGLFQLYRGLAFGLGSVLGATILVSIAAFLLAQIDFIPIIGDWAADVAREIDADNAESYGISEEAGDGAASADETDDEAAAKENPSPGAGPTDSAPLDRSDFGLNPTEDAE</sequence>
<dbReference type="RefSeq" id="WP_218390385.1">
    <property type="nucleotide sequence ID" value="NZ_JAHUZE010000001.1"/>
</dbReference>
<dbReference type="Proteomes" id="UP000756530">
    <property type="component" value="Unassembled WGS sequence"/>
</dbReference>
<evidence type="ECO:0000256" key="2">
    <source>
        <dbReference type="SAM" id="Phobius"/>
    </source>
</evidence>
<reference evidence="3 4" key="1">
    <citation type="submission" date="2021-05" db="EMBL/GenBank/DDBJ databases">
        <title>Culturable bacteria isolated from Daya Bay.</title>
        <authorList>
            <person name="Zheng W."/>
            <person name="Yu S."/>
            <person name="Huang Y."/>
        </authorList>
    </citation>
    <scope>NUCLEOTIDE SEQUENCE [LARGE SCALE GENOMIC DNA]</scope>
    <source>
        <strain evidence="3 4">DP4N28-5</strain>
    </source>
</reference>